<reference evidence="14 16" key="1">
    <citation type="journal article" date="2014" name="Genome Announc.">
        <title>Draft Genome Sequence of Bacillus alcalophilus AV1934, a Classic Alkaliphile Isolated from Human Feces in 1934.</title>
        <authorList>
            <person name="Attie O."/>
            <person name="Jayaprakash A."/>
            <person name="Shah H."/>
            <person name="Paulsen I.T."/>
            <person name="Morino M."/>
            <person name="Takahashi Y."/>
            <person name="Narumi I."/>
            <person name="Sachidanandam R."/>
            <person name="Satoh K."/>
            <person name="Ito M."/>
            <person name="Krulwich T.A."/>
        </authorList>
    </citation>
    <scope>NUCLEOTIDE SEQUENCE [LARGE SCALE GENOMIC DNA]</scope>
    <source>
        <strain evidence="14 16">AV1934</strain>
    </source>
</reference>
<feature type="binding site" evidence="11">
    <location>
        <position position="235"/>
    </location>
    <ligand>
        <name>substrate</name>
    </ligand>
</feature>
<protein>
    <recommendedName>
        <fullName evidence="3">N-acetylglucosamine-6-phosphate deacetylase</fullName>
        <ecNumber evidence="2">3.5.1.25</ecNumber>
    </recommendedName>
</protein>
<name>A0A094YVW6_ALKAL</name>
<feature type="domain" description="Amidohydrolase-related" evidence="13">
    <location>
        <begin position="56"/>
        <end position="388"/>
    </location>
</feature>
<dbReference type="Gene3D" id="3.20.20.140">
    <property type="entry name" value="Metal-dependent hydrolases"/>
    <property type="match status" value="1"/>
</dbReference>
<dbReference type="Proteomes" id="UP000297014">
    <property type="component" value="Unassembled WGS sequence"/>
</dbReference>
<evidence type="ECO:0000259" key="13">
    <source>
        <dbReference type="Pfam" id="PF01979"/>
    </source>
</evidence>
<feature type="binding site" evidence="11">
    <location>
        <position position="259"/>
    </location>
    <ligand>
        <name>substrate</name>
    </ligand>
</feature>
<accession>A0A094YVW6</accession>
<evidence type="ECO:0000313" key="16">
    <source>
        <dbReference type="Proteomes" id="UP000002754"/>
    </source>
</evidence>
<dbReference type="RefSeq" id="WP_003322200.1">
    <property type="nucleotide sequence ID" value="NZ_ALPT02000024.1"/>
</dbReference>
<evidence type="ECO:0000313" key="14">
    <source>
        <dbReference type="EMBL" id="KGA97667.1"/>
    </source>
</evidence>
<feature type="binding site" evidence="12">
    <location>
        <position position="203"/>
    </location>
    <ligand>
        <name>Zn(2+)</name>
        <dbReference type="ChEBI" id="CHEBI:29105"/>
    </ligand>
</feature>
<dbReference type="PANTHER" id="PTHR11113">
    <property type="entry name" value="N-ACETYLGLUCOSAMINE-6-PHOSPHATE DEACETYLASE"/>
    <property type="match status" value="1"/>
</dbReference>
<dbReference type="EMBL" id="JALP01000160">
    <property type="protein sequence ID" value="THG90345.1"/>
    <property type="molecule type" value="Genomic_DNA"/>
</dbReference>
<dbReference type="Gene3D" id="2.30.40.10">
    <property type="entry name" value="Urease, subunit C, domain 1"/>
    <property type="match status" value="1"/>
</dbReference>
<dbReference type="AlphaFoldDB" id="A0A094YVW6"/>
<comment type="catalytic activity">
    <reaction evidence="7">
        <text>N-acetyl-D-glucosamine 6-phosphate + H2O = D-glucosamine 6-phosphate + acetate</text>
        <dbReference type="Rhea" id="RHEA:22936"/>
        <dbReference type="ChEBI" id="CHEBI:15377"/>
        <dbReference type="ChEBI" id="CHEBI:30089"/>
        <dbReference type="ChEBI" id="CHEBI:57513"/>
        <dbReference type="ChEBI" id="CHEBI:58725"/>
        <dbReference type="EC" id="3.5.1.25"/>
    </reaction>
</comment>
<evidence type="ECO:0000256" key="5">
    <source>
        <dbReference type="ARBA" id="ARBA00022801"/>
    </source>
</evidence>
<keyword evidence="5 9" id="KW-0378">Hydrolase</keyword>
<evidence type="ECO:0000313" key="15">
    <source>
        <dbReference type="EMBL" id="THG90345.1"/>
    </source>
</evidence>
<dbReference type="CDD" id="cd00854">
    <property type="entry name" value="NagA"/>
    <property type="match status" value="1"/>
</dbReference>
<dbReference type="SUPFAM" id="SSF51338">
    <property type="entry name" value="Composite domain of metallo-dependent hydrolases"/>
    <property type="match status" value="1"/>
</dbReference>
<evidence type="ECO:0000256" key="6">
    <source>
        <dbReference type="ARBA" id="ARBA00023277"/>
    </source>
</evidence>
<dbReference type="eggNOG" id="COG1820">
    <property type="taxonomic scope" value="Bacteria"/>
</dbReference>
<evidence type="ECO:0000256" key="7">
    <source>
        <dbReference type="ARBA" id="ARBA00047647"/>
    </source>
</evidence>
<dbReference type="GO" id="GO:0046872">
    <property type="term" value="F:metal ion binding"/>
    <property type="evidence" value="ECO:0007669"/>
    <property type="project" value="UniProtKB-KW"/>
</dbReference>
<dbReference type="EC" id="3.5.1.25" evidence="2"/>
<dbReference type="Pfam" id="PF01979">
    <property type="entry name" value="Amidohydro_1"/>
    <property type="match status" value="1"/>
</dbReference>
<keyword evidence="6 9" id="KW-0119">Carbohydrate metabolism</keyword>
<evidence type="ECO:0000313" key="17">
    <source>
        <dbReference type="Proteomes" id="UP000297014"/>
    </source>
</evidence>
<feature type="binding site" evidence="12">
    <location>
        <position position="137"/>
    </location>
    <ligand>
        <name>Zn(2+)</name>
        <dbReference type="ChEBI" id="CHEBI:29105"/>
    </ligand>
</feature>
<keyword evidence="16" id="KW-1185">Reference proteome</keyword>
<dbReference type="EMBL" id="ALPT02000024">
    <property type="protein sequence ID" value="KGA97667.1"/>
    <property type="molecule type" value="Genomic_DNA"/>
</dbReference>
<evidence type="ECO:0000256" key="12">
    <source>
        <dbReference type="PIRSR" id="PIRSR038994-3"/>
    </source>
</evidence>
<dbReference type="InterPro" id="IPR006680">
    <property type="entry name" value="Amidohydro-rel"/>
</dbReference>
<dbReference type="NCBIfam" id="TIGR00221">
    <property type="entry name" value="nagA"/>
    <property type="match status" value="1"/>
</dbReference>
<evidence type="ECO:0000256" key="4">
    <source>
        <dbReference type="ARBA" id="ARBA00022723"/>
    </source>
</evidence>
<dbReference type="InterPro" id="IPR011059">
    <property type="entry name" value="Metal-dep_hydrolase_composite"/>
</dbReference>
<evidence type="ECO:0000256" key="2">
    <source>
        <dbReference type="ARBA" id="ARBA00011899"/>
    </source>
</evidence>
<dbReference type="STRING" id="1218173.BALCAV_0209000"/>
<evidence type="ECO:0000256" key="1">
    <source>
        <dbReference type="ARBA" id="ARBA00010716"/>
    </source>
</evidence>
<keyword evidence="4 12" id="KW-0479">Metal-binding</keyword>
<comment type="pathway">
    <text evidence="8">Amino-sugar metabolism; N-acetylneuraminate degradation; D-fructose 6-phosphate from N-acetylneuraminate: step 4/5.</text>
</comment>
<proteinExistence type="inferred from homology"/>
<dbReference type="SUPFAM" id="SSF51556">
    <property type="entry name" value="Metallo-dependent hydrolases"/>
    <property type="match status" value="1"/>
</dbReference>
<dbReference type="GO" id="GO:0008448">
    <property type="term" value="F:N-acetylglucosamine-6-phosphate deacetylase activity"/>
    <property type="evidence" value="ECO:0007669"/>
    <property type="project" value="UniProtKB-EC"/>
</dbReference>
<evidence type="ECO:0000256" key="3">
    <source>
        <dbReference type="ARBA" id="ARBA00018029"/>
    </source>
</evidence>
<reference evidence="15 17" key="2">
    <citation type="submission" date="2014-01" db="EMBL/GenBank/DDBJ databases">
        <title>Draft genome sequencing of Bacillus alcalophilus CGMCC 1.3604.</title>
        <authorList>
            <person name="Yang J."/>
            <person name="Diao L."/>
            <person name="Yang S."/>
        </authorList>
    </citation>
    <scope>NUCLEOTIDE SEQUENCE [LARGE SCALE GENOMIC DNA]</scope>
    <source>
        <strain evidence="15 17">CGMCC 1.3604</strain>
    </source>
</reference>
<dbReference type="InterPro" id="IPR032466">
    <property type="entry name" value="Metal_Hydrolase"/>
</dbReference>
<comment type="similarity">
    <text evidence="1 9">Belongs to the metallo-dependent hydrolases superfamily. NagA family.</text>
</comment>
<evidence type="ECO:0000256" key="9">
    <source>
        <dbReference type="PIRNR" id="PIRNR038994"/>
    </source>
</evidence>
<gene>
    <name evidence="15" type="ORF">AJ85_11370</name>
    <name evidence="14" type="ORF">BALCAV_0209000</name>
</gene>
<feature type="binding site" evidence="12">
    <location>
        <position position="224"/>
    </location>
    <ligand>
        <name>Zn(2+)</name>
        <dbReference type="ChEBI" id="CHEBI:29105"/>
    </ligand>
</feature>
<comment type="cofactor">
    <cofactor evidence="12">
        <name>a divalent metal cation</name>
        <dbReference type="ChEBI" id="CHEBI:60240"/>
    </cofactor>
    <text evidence="12">Binds 1 divalent metal cation per subunit.</text>
</comment>
<organism evidence="14 16">
    <name type="scientific">Alkalihalobacillus alcalophilus ATCC 27647 = CGMCC 1.3604</name>
    <dbReference type="NCBI Taxonomy" id="1218173"/>
    <lineage>
        <taxon>Bacteria</taxon>
        <taxon>Bacillati</taxon>
        <taxon>Bacillota</taxon>
        <taxon>Bacilli</taxon>
        <taxon>Bacillales</taxon>
        <taxon>Bacillaceae</taxon>
        <taxon>Alkalihalobacillus</taxon>
    </lineage>
</organism>
<dbReference type="Proteomes" id="UP000002754">
    <property type="component" value="Unassembled WGS sequence"/>
</dbReference>
<dbReference type="PANTHER" id="PTHR11113:SF14">
    <property type="entry name" value="N-ACETYLGLUCOSAMINE-6-PHOSPHATE DEACETYLASE"/>
    <property type="match status" value="1"/>
</dbReference>
<evidence type="ECO:0000256" key="11">
    <source>
        <dbReference type="PIRSR" id="PIRSR038994-2"/>
    </source>
</evidence>
<comment type="caution">
    <text evidence="14">The sequence shown here is derived from an EMBL/GenBank/DDBJ whole genome shotgun (WGS) entry which is preliminary data.</text>
</comment>
<sequence>MTYSYTLTGAKMITEEGLFHNGSLTVTDRKITAISTEGSSKLSDQMKEINLPANATVLPGFIDLHIHGANGSDTMDATPIDLQKIAHTITKEGTTSFLATTITQDPTNIKKALQNVAATVQTESNMDGAKVVGIHLEGPFISAPRAGAQPLQHIQKPTISQFQEWLEDSKQLIKLVTYAPEEEGGIDFTSYLHDKGIVASIGHSDATFTQVKEAIDAGATHVTHLYNGMRGFHHREPGVAGTALSSPELFVELIVDGIHVHPDIVKATYYTKSADKIILITDSIRAKWLEEGIYDLGGQQVRYADGKALLENGSLAGSVLKMNDAVKNMIQFSGCTLEEASIMASQNPAKQIGIFDHKGSIALGKDADLTVLDENYEVLLTICEGKIVYDKRGVMNENR</sequence>
<dbReference type="FunFam" id="3.20.20.140:FF:000004">
    <property type="entry name" value="N-acetylglucosamine-6-phosphate deacetylase"/>
    <property type="match status" value="1"/>
</dbReference>
<dbReference type="InterPro" id="IPR003764">
    <property type="entry name" value="GlcNAc_6-P_deAcase"/>
</dbReference>
<feature type="binding site" evidence="11">
    <location>
        <begin position="227"/>
        <end position="228"/>
    </location>
    <ligand>
        <name>substrate</name>
    </ligand>
</feature>
<dbReference type="GO" id="GO:0006046">
    <property type="term" value="P:N-acetylglucosamine catabolic process"/>
    <property type="evidence" value="ECO:0007669"/>
    <property type="project" value="TreeGrafter"/>
</dbReference>
<evidence type="ECO:0000256" key="10">
    <source>
        <dbReference type="PIRSR" id="PIRSR038994-1"/>
    </source>
</evidence>
<feature type="binding site" evidence="11">
    <location>
        <begin position="315"/>
        <end position="317"/>
    </location>
    <ligand>
        <name>substrate</name>
    </ligand>
</feature>
<dbReference type="OrthoDB" id="9776488at2"/>
<feature type="active site" description="Proton donor/acceptor" evidence="10">
    <location>
        <position position="282"/>
    </location>
</feature>
<feature type="binding site" evidence="11">
    <location>
        <position position="148"/>
    </location>
    <ligand>
        <name>substrate</name>
    </ligand>
</feature>
<dbReference type="PIRSF" id="PIRSF038994">
    <property type="entry name" value="NagA"/>
    <property type="match status" value="1"/>
</dbReference>
<evidence type="ECO:0000256" key="8">
    <source>
        <dbReference type="ARBA" id="ARBA00060590"/>
    </source>
</evidence>